<feature type="domain" description="PIPK" evidence="2">
    <location>
        <begin position="440"/>
        <end position="523"/>
    </location>
</feature>
<accession>A0A9P6J6A9</accession>
<feature type="region of interest" description="Disordered" evidence="1">
    <location>
        <begin position="321"/>
        <end position="423"/>
    </location>
</feature>
<organism evidence="3 4">
    <name type="scientific">Modicella reniformis</name>
    <dbReference type="NCBI Taxonomy" id="1440133"/>
    <lineage>
        <taxon>Eukaryota</taxon>
        <taxon>Fungi</taxon>
        <taxon>Fungi incertae sedis</taxon>
        <taxon>Mucoromycota</taxon>
        <taxon>Mortierellomycotina</taxon>
        <taxon>Mortierellomycetes</taxon>
        <taxon>Mortierellales</taxon>
        <taxon>Mortierellaceae</taxon>
        <taxon>Modicella</taxon>
    </lineage>
</organism>
<feature type="compositionally biased region" description="Acidic residues" evidence="1">
    <location>
        <begin position="247"/>
        <end position="266"/>
    </location>
</feature>
<dbReference type="GO" id="GO:0005886">
    <property type="term" value="C:plasma membrane"/>
    <property type="evidence" value="ECO:0007669"/>
    <property type="project" value="TreeGrafter"/>
</dbReference>
<dbReference type="InterPro" id="IPR027483">
    <property type="entry name" value="PInositol-4-P-4/5-kinase_C_sf"/>
</dbReference>
<feature type="compositionally biased region" description="Basic and acidic residues" evidence="1">
    <location>
        <begin position="385"/>
        <end position="398"/>
    </location>
</feature>
<sequence length="566" mass="61782">MSKSDAKEAQRLHLNGTLLSGKDDGLPTKLVVVVLANVFDTPEIVQERYDFKGSNVGRRTLPIDRTARDKSVGQEHKLQPPPLSEFGRQSIELDQGPVDLFGRCIRKSDTPEAWRESRASTIHYDSPMMPSHGVGGAAASHRQAEDMPSVTAVVDDISHLTLKEMDFQNRIFTGETQLIHLGLSRRSEVLSQLEDDTALLRKHGFMDYSMLVGIRIIPKIPPQQEIFPSSPGVSRRGSTSSGGSDADNSDFDNSSDDDNDHDEEVLSVDGTGVVAQRESDFSEKLDRFFKVFLKDLGEKAQGALREMSTLGEGMKVLSGIHRRGSSNGSIGGSIGGVRHGRSSSDKIEALAEDDDDNKSQLPAVELKPVCSSSRPSRGKGKGKGKGKDRSSVDMKDFDPDSFQTVRYAPRSADASGHTSRRPALADVVETTAAMGSGYQRQQQQQSHQANISAANKSHDSLPYPHPFMQQQGNPQQQEQPIWSKGVPSEGLPDGYEVVYYFGLIDILQKYNLVKWLEKNIKGANARYLGGGGGATGVTQNSVPLVHPVIASGYCFRTIIALYFAIN</sequence>
<proteinExistence type="predicted"/>
<dbReference type="SUPFAM" id="SSF56104">
    <property type="entry name" value="SAICAR synthase-like"/>
    <property type="match status" value="2"/>
</dbReference>
<evidence type="ECO:0000256" key="1">
    <source>
        <dbReference type="SAM" id="MobiDB-lite"/>
    </source>
</evidence>
<gene>
    <name evidence="3" type="ORF">BGZ65_002149</name>
</gene>
<feature type="compositionally biased region" description="Low complexity" evidence="1">
    <location>
        <begin position="439"/>
        <end position="448"/>
    </location>
</feature>
<evidence type="ECO:0000313" key="4">
    <source>
        <dbReference type="Proteomes" id="UP000749646"/>
    </source>
</evidence>
<dbReference type="PANTHER" id="PTHR23086">
    <property type="entry name" value="PHOSPHATIDYLINOSITOL-4-PHOSPHATE 5-KINASE"/>
    <property type="match status" value="1"/>
</dbReference>
<dbReference type="Proteomes" id="UP000749646">
    <property type="component" value="Unassembled WGS sequence"/>
</dbReference>
<evidence type="ECO:0000313" key="3">
    <source>
        <dbReference type="EMBL" id="KAF9963571.1"/>
    </source>
</evidence>
<dbReference type="OrthoDB" id="20783at2759"/>
<dbReference type="AlphaFoldDB" id="A0A9P6J6A9"/>
<dbReference type="Gene3D" id="3.30.810.10">
    <property type="entry name" value="2-Layer Sandwich"/>
    <property type="match status" value="2"/>
</dbReference>
<dbReference type="GO" id="GO:0016308">
    <property type="term" value="F:1-phosphatidylinositol-4-phosphate 5-kinase activity"/>
    <property type="evidence" value="ECO:0007669"/>
    <property type="project" value="TreeGrafter"/>
</dbReference>
<reference evidence="3" key="1">
    <citation type="journal article" date="2020" name="Fungal Divers.">
        <title>Resolving the Mortierellaceae phylogeny through synthesis of multi-gene phylogenetics and phylogenomics.</title>
        <authorList>
            <person name="Vandepol N."/>
            <person name="Liber J."/>
            <person name="Desiro A."/>
            <person name="Na H."/>
            <person name="Kennedy M."/>
            <person name="Barry K."/>
            <person name="Grigoriev I.V."/>
            <person name="Miller A.N."/>
            <person name="O'Donnell K."/>
            <person name="Stajich J.E."/>
            <person name="Bonito G."/>
        </authorList>
    </citation>
    <scope>NUCLEOTIDE SEQUENCE</scope>
    <source>
        <strain evidence="3">MES-2147</strain>
    </source>
</reference>
<feature type="compositionally biased region" description="Low complexity" evidence="1">
    <location>
        <begin position="229"/>
        <end position="246"/>
    </location>
</feature>
<feature type="region of interest" description="Disordered" evidence="1">
    <location>
        <begin position="435"/>
        <end position="483"/>
    </location>
</feature>
<dbReference type="InterPro" id="IPR023610">
    <property type="entry name" value="PInositol-4/5-P-5/4-kinase"/>
</dbReference>
<keyword evidence="4" id="KW-1185">Reference proteome</keyword>
<dbReference type="GO" id="GO:0046854">
    <property type="term" value="P:phosphatidylinositol phosphate biosynthetic process"/>
    <property type="evidence" value="ECO:0007669"/>
    <property type="project" value="TreeGrafter"/>
</dbReference>
<feature type="region of interest" description="Disordered" evidence="1">
    <location>
        <begin position="223"/>
        <end position="271"/>
    </location>
</feature>
<feature type="compositionally biased region" description="Low complexity" evidence="1">
    <location>
        <begin position="469"/>
        <end position="479"/>
    </location>
</feature>
<name>A0A9P6J6A9_9FUNG</name>
<dbReference type="Pfam" id="PF01504">
    <property type="entry name" value="PIP5K"/>
    <property type="match status" value="2"/>
</dbReference>
<dbReference type="InterPro" id="IPR002498">
    <property type="entry name" value="PInositol-4-P-4/5-kinase_core"/>
</dbReference>
<evidence type="ECO:0000259" key="2">
    <source>
        <dbReference type="Pfam" id="PF01504"/>
    </source>
</evidence>
<comment type="caution">
    <text evidence="3">The sequence shown here is derived from an EMBL/GenBank/DDBJ whole genome shotgun (WGS) entry which is preliminary data.</text>
</comment>
<feature type="domain" description="PIPK" evidence="2">
    <location>
        <begin position="29"/>
        <end position="238"/>
    </location>
</feature>
<dbReference type="PANTHER" id="PTHR23086:SF8">
    <property type="entry name" value="PHOSPHATIDYLINOSITOL 5-PHOSPHATE 4-KINASE, ISOFORM A"/>
    <property type="match status" value="1"/>
</dbReference>
<protein>
    <recommendedName>
        <fullName evidence="2">PIPK domain-containing protein</fullName>
    </recommendedName>
</protein>
<dbReference type="EMBL" id="JAAAHW010006278">
    <property type="protein sequence ID" value="KAF9963571.1"/>
    <property type="molecule type" value="Genomic_DNA"/>
</dbReference>